<keyword evidence="5" id="KW-0560">Oxidoreductase</keyword>
<keyword evidence="13" id="KW-1185">Reference proteome</keyword>
<evidence type="ECO:0000256" key="4">
    <source>
        <dbReference type="ARBA" id="ARBA00022964"/>
    </source>
</evidence>
<dbReference type="eggNOG" id="KOG1633">
    <property type="taxonomic scope" value="Eukaryota"/>
</dbReference>
<evidence type="ECO:0000256" key="7">
    <source>
        <dbReference type="ARBA" id="ARBA00023015"/>
    </source>
</evidence>
<feature type="compositionally biased region" description="Acidic residues" evidence="10">
    <location>
        <begin position="768"/>
        <end position="796"/>
    </location>
</feature>
<evidence type="ECO:0000256" key="3">
    <source>
        <dbReference type="ARBA" id="ARBA00022853"/>
    </source>
</evidence>
<dbReference type="SMART" id="SM00558">
    <property type="entry name" value="JmjC"/>
    <property type="match status" value="1"/>
</dbReference>
<keyword evidence="8" id="KW-0804">Transcription</keyword>
<feature type="compositionally biased region" description="Acidic residues" evidence="10">
    <location>
        <begin position="589"/>
        <end position="606"/>
    </location>
</feature>
<proteinExistence type="predicted"/>
<dbReference type="InterPro" id="IPR003347">
    <property type="entry name" value="JmjC_dom"/>
</dbReference>
<keyword evidence="9" id="KW-0539">Nucleus</keyword>
<evidence type="ECO:0000256" key="9">
    <source>
        <dbReference type="ARBA" id="ARBA00023242"/>
    </source>
</evidence>
<evidence type="ECO:0000256" key="8">
    <source>
        <dbReference type="ARBA" id="ARBA00023163"/>
    </source>
</evidence>
<dbReference type="Pfam" id="PF17811">
    <property type="entry name" value="JHD"/>
    <property type="match status" value="1"/>
</dbReference>
<keyword evidence="3" id="KW-0156">Chromatin regulator</keyword>
<keyword evidence="4" id="KW-0223">Dioxygenase</keyword>
<name>A0A0L0DHA6_THETB</name>
<feature type="region of interest" description="Disordered" evidence="10">
    <location>
        <begin position="496"/>
        <end position="544"/>
    </location>
</feature>
<evidence type="ECO:0000256" key="1">
    <source>
        <dbReference type="ARBA" id="ARBA00004123"/>
    </source>
</evidence>
<feature type="domain" description="JmjC" evidence="11">
    <location>
        <begin position="183"/>
        <end position="341"/>
    </location>
</feature>
<dbReference type="OrthoDB" id="5876800at2759"/>
<dbReference type="PANTHER" id="PTHR23123">
    <property type="entry name" value="PHD/F-BOX CONTAINING PROTEIN"/>
    <property type="match status" value="1"/>
</dbReference>
<dbReference type="GeneID" id="25566386"/>
<feature type="region of interest" description="Disordered" evidence="10">
    <location>
        <begin position="695"/>
        <end position="840"/>
    </location>
</feature>
<organism evidence="12 13">
    <name type="scientific">Thecamonas trahens ATCC 50062</name>
    <dbReference type="NCBI Taxonomy" id="461836"/>
    <lineage>
        <taxon>Eukaryota</taxon>
        <taxon>Apusozoa</taxon>
        <taxon>Apusomonadida</taxon>
        <taxon>Apusomonadidae</taxon>
        <taxon>Thecamonas</taxon>
    </lineage>
</organism>
<dbReference type="GO" id="GO:0006325">
    <property type="term" value="P:chromatin organization"/>
    <property type="evidence" value="ECO:0007669"/>
    <property type="project" value="UniProtKB-KW"/>
</dbReference>
<evidence type="ECO:0000256" key="5">
    <source>
        <dbReference type="ARBA" id="ARBA00023002"/>
    </source>
</evidence>
<dbReference type="EMBL" id="GL349468">
    <property type="protein sequence ID" value="KNC51570.1"/>
    <property type="molecule type" value="Genomic_DNA"/>
</dbReference>
<dbReference type="RefSeq" id="XP_013755972.1">
    <property type="nucleotide sequence ID" value="XM_013900518.1"/>
</dbReference>
<dbReference type="InterPro" id="IPR050690">
    <property type="entry name" value="JHDM1_Histone_Demethylase"/>
</dbReference>
<dbReference type="InterPro" id="IPR041070">
    <property type="entry name" value="JHD"/>
</dbReference>
<reference evidence="12 13" key="1">
    <citation type="submission" date="2010-05" db="EMBL/GenBank/DDBJ databases">
        <title>The Genome Sequence of Thecamonas trahens ATCC 50062.</title>
        <authorList>
            <consortium name="The Broad Institute Genome Sequencing Platform"/>
            <person name="Russ C."/>
            <person name="Cuomo C."/>
            <person name="Shea T."/>
            <person name="Young S.K."/>
            <person name="Zeng Q."/>
            <person name="Koehrsen M."/>
            <person name="Haas B."/>
            <person name="Borodovsky M."/>
            <person name="Guigo R."/>
            <person name="Alvarado L."/>
            <person name="Berlin A."/>
            <person name="Bochicchio J."/>
            <person name="Borenstein D."/>
            <person name="Chapman S."/>
            <person name="Chen Z."/>
            <person name="Freedman E."/>
            <person name="Gellesch M."/>
            <person name="Goldberg J."/>
            <person name="Griggs A."/>
            <person name="Gujja S."/>
            <person name="Heilman E."/>
            <person name="Heiman D."/>
            <person name="Hepburn T."/>
            <person name="Howarth C."/>
            <person name="Jen D."/>
            <person name="Larson L."/>
            <person name="Mehta T."/>
            <person name="Park D."/>
            <person name="Pearson M."/>
            <person name="Roberts A."/>
            <person name="Saif S."/>
            <person name="Shenoy N."/>
            <person name="Sisk P."/>
            <person name="Stolte C."/>
            <person name="Sykes S."/>
            <person name="Thomson T."/>
            <person name="Walk T."/>
            <person name="White J."/>
            <person name="Yandava C."/>
            <person name="Burger G."/>
            <person name="Gray M.W."/>
            <person name="Holland P.W.H."/>
            <person name="King N."/>
            <person name="Lang F.B.F."/>
            <person name="Roger A.J."/>
            <person name="Ruiz-Trillo I."/>
            <person name="Lander E."/>
            <person name="Nusbaum C."/>
        </authorList>
    </citation>
    <scope>NUCLEOTIDE SEQUENCE [LARGE SCALE GENOMIC DNA]</scope>
    <source>
        <strain evidence="12 13">ATCC 50062</strain>
    </source>
</reference>
<dbReference type="OMA" id="WATHRAF"/>
<protein>
    <submittedName>
        <fullName evidence="12">PHD finger protein 8</fullName>
    </submittedName>
</protein>
<dbReference type="Proteomes" id="UP000054408">
    <property type="component" value="Unassembled WGS sequence"/>
</dbReference>
<feature type="compositionally biased region" description="Low complexity" evidence="10">
    <location>
        <begin position="442"/>
        <end position="453"/>
    </location>
</feature>
<comment type="subcellular location">
    <subcellularLocation>
        <location evidence="1">Nucleus</location>
    </subcellularLocation>
</comment>
<dbReference type="AlphaFoldDB" id="A0A0L0DHA6"/>
<dbReference type="SUPFAM" id="SSF51197">
    <property type="entry name" value="Clavaminate synthase-like"/>
    <property type="match status" value="1"/>
</dbReference>
<feature type="region of interest" description="Disordered" evidence="10">
    <location>
        <begin position="425"/>
        <end position="460"/>
    </location>
</feature>
<dbReference type="GO" id="GO:0005634">
    <property type="term" value="C:nucleus"/>
    <property type="evidence" value="ECO:0007669"/>
    <property type="project" value="UniProtKB-SubCell"/>
</dbReference>
<keyword evidence="6" id="KW-0408">Iron</keyword>
<keyword evidence="7" id="KW-0805">Transcription regulation</keyword>
<dbReference type="GO" id="GO:0046872">
    <property type="term" value="F:metal ion binding"/>
    <property type="evidence" value="ECO:0007669"/>
    <property type="project" value="UniProtKB-KW"/>
</dbReference>
<evidence type="ECO:0000256" key="2">
    <source>
        <dbReference type="ARBA" id="ARBA00022723"/>
    </source>
</evidence>
<sequence>MRLDFGLANLVKKPLAGGGTDDGPLSAAAAKAMLDLPADQFYGAYLEARSELFAPGGRAVDDQRQLDALIGQGGAESLAEWMESGAFKEPLVMSPALRETLGVVAPGYGPDDKDWGVGELAAWVAAQIAASEPDKPVLAVDVATQEEASPRLSLNEWAEYMGAMPGSALREERGVLNLISLEFSKTQLADAVRSPHVVRNVGWVETLWPSDMELTGAPAAYYCLMGAKGSYTDFHVDFGGTSVWYHVVRGRKVFYVAPPSRANLRAYQTWCESKRQSEVFFPDLLPRGEFQTLVVPAGHTLLIPSGYIHGVHTPEDSLVFGGNFIHTGAVSMQLRVFFMEDALGVDATYRYPQFVAAHWLAAAHYATALPTVSSPSDYLIKALDVLLAALKTWVAESVHDLPPHLDLARATELIDRLDTVLAEHRTPAKPQLAAPPKPKRPPLSSRKLPSTKPVLVSAKNKKASAAKSGSFSSVPSAATAAAGGISFGLSPVFPQSAKPHPPASTPPVPSEPAPAALSVSAPPPTASAPEQGKADSDTAKGTDAAAAAALAAFASAATTTPRIKLKAPAAVPETKPKLKINLGSRPNDSESDDDDDEDDDDDDDDDRAPAAGGTTIKIRTSVQPAKMNLKPQPSTKISLTVPPPRAAKVVAKAKSRSAARGHDSDESYEYSYEYSNDSADNDFSGSSDDAFMQKLQKRAAARSRTTTLSKYGRRRKNRVPKDFIAIADNDDEVDAHLEALQAQAKRGSKAKAKPAPAKSVKRKRRNDDDDDYVPTGLDEADDDDFIDDDDDDDDYEPATVRAKVVQPAKRTKGLDGSAKGKAGAKKKPAKPFKAKKPSARKFFTNMLKRRR</sequence>
<gene>
    <name evidence="12" type="ORF">AMSG_07470</name>
</gene>
<dbReference type="Gene3D" id="2.60.120.650">
    <property type="entry name" value="Cupin"/>
    <property type="match status" value="1"/>
</dbReference>
<evidence type="ECO:0000313" key="12">
    <source>
        <dbReference type="EMBL" id="KNC51570.1"/>
    </source>
</evidence>
<evidence type="ECO:0000313" key="13">
    <source>
        <dbReference type="Proteomes" id="UP000054408"/>
    </source>
</evidence>
<feature type="region of interest" description="Disordered" evidence="10">
    <location>
        <begin position="557"/>
        <end position="671"/>
    </location>
</feature>
<feature type="compositionally biased region" description="Basic residues" evidence="10">
    <location>
        <begin position="822"/>
        <end position="839"/>
    </location>
</feature>
<evidence type="ECO:0000259" key="11">
    <source>
        <dbReference type="PROSITE" id="PS51184"/>
    </source>
</evidence>
<dbReference type="STRING" id="461836.A0A0L0DHA6"/>
<dbReference type="PROSITE" id="PS51184">
    <property type="entry name" value="JMJC"/>
    <property type="match status" value="1"/>
</dbReference>
<feature type="compositionally biased region" description="Pro residues" evidence="10">
    <location>
        <begin position="499"/>
        <end position="512"/>
    </location>
</feature>
<dbReference type="Pfam" id="PF02373">
    <property type="entry name" value="JmjC"/>
    <property type="match status" value="1"/>
</dbReference>
<dbReference type="GO" id="GO:0051213">
    <property type="term" value="F:dioxygenase activity"/>
    <property type="evidence" value="ECO:0007669"/>
    <property type="project" value="UniProtKB-KW"/>
</dbReference>
<evidence type="ECO:0000256" key="6">
    <source>
        <dbReference type="ARBA" id="ARBA00023004"/>
    </source>
</evidence>
<evidence type="ECO:0000256" key="10">
    <source>
        <dbReference type="SAM" id="MobiDB-lite"/>
    </source>
</evidence>
<accession>A0A0L0DHA6</accession>
<keyword evidence="2" id="KW-0479">Metal-binding</keyword>